<dbReference type="Pfam" id="PF13280">
    <property type="entry name" value="WYL"/>
    <property type="match status" value="1"/>
</dbReference>
<dbReference type="EMBL" id="LNGE01000014">
    <property type="protein sequence ID" value="KYC45621.1"/>
    <property type="molecule type" value="Genomic_DNA"/>
</dbReference>
<dbReference type="Proteomes" id="UP000092401">
    <property type="component" value="Unassembled WGS sequence"/>
</dbReference>
<evidence type="ECO:0000313" key="3">
    <source>
        <dbReference type="EMBL" id="KYC45621.1"/>
    </source>
</evidence>
<dbReference type="Proteomes" id="UP000091929">
    <property type="component" value="Unassembled WGS sequence"/>
</dbReference>
<evidence type="ECO:0008006" key="8">
    <source>
        <dbReference type="Google" id="ProtNLM"/>
    </source>
</evidence>
<dbReference type="AlphaFoldDB" id="A0A150IKU4"/>
<dbReference type="EMBL" id="LNGF01000017">
    <property type="protein sequence ID" value="KYC47744.1"/>
    <property type="molecule type" value="Genomic_DNA"/>
</dbReference>
<dbReference type="InterPro" id="IPR026881">
    <property type="entry name" value="WYL_dom"/>
</dbReference>
<dbReference type="PROSITE" id="PS52050">
    <property type="entry name" value="WYL"/>
    <property type="match status" value="1"/>
</dbReference>
<name>A0A150IKU4_9EURY</name>
<reference evidence="6 7" key="1">
    <citation type="journal article" date="2016" name="ISME J.">
        <title>Chasing the elusive Euryarchaeota class WSA2: genomes reveal a uniquely fastidious methyl-reducing methanogen.</title>
        <authorList>
            <person name="Nobu M.K."/>
            <person name="Narihiro T."/>
            <person name="Kuroda K."/>
            <person name="Mei R."/>
            <person name="Liu W.T."/>
        </authorList>
    </citation>
    <scope>NUCLEOTIDE SEQUENCE [LARGE SCALE GENOMIC DNA]</scope>
    <source>
        <strain evidence="3">B03fssc0709_Meth_Bin005</strain>
        <strain evidence="4">B15fssc0709_Meth_Bin003</strain>
        <strain evidence="5">BMIXfssc0709_Meth_Bin006</strain>
    </source>
</reference>
<evidence type="ECO:0000313" key="7">
    <source>
        <dbReference type="Proteomes" id="UP000092401"/>
    </source>
</evidence>
<accession>A0A150J080</accession>
<gene>
    <name evidence="3" type="ORF">APG10_00695</name>
    <name evidence="4" type="ORF">APG11_00913</name>
    <name evidence="5" type="ORF">APG12_00752</name>
</gene>
<feature type="domain" description="WYL" evidence="1">
    <location>
        <begin position="581"/>
        <end position="644"/>
    </location>
</feature>
<comment type="caution">
    <text evidence="3">The sequence shown here is derived from an EMBL/GenBank/DDBJ whole genome shotgun (WGS) entry which is preliminary data.</text>
</comment>
<feature type="domain" description="Helicase XPB/Ssl2 N-terminal" evidence="2">
    <location>
        <begin position="387"/>
        <end position="478"/>
    </location>
</feature>
<organism evidence="3 7">
    <name type="scientific">Candidatus Methanofastidiosum methylothiophilum</name>
    <dbReference type="NCBI Taxonomy" id="1705564"/>
    <lineage>
        <taxon>Archaea</taxon>
        <taxon>Methanobacteriati</taxon>
        <taxon>Methanobacteriota</taxon>
        <taxon>Stenosarchaea group</taxon>
        <taxon>Candidatus Methanofastidiosia</taxon>
        <taxon>Candidatus Methanofastidiosales</taxon>
        <taxon>Candidatus Methanofastidiosaceae</taxon>
        <taxon>Candidatus Methanofastidiosum</taxon>
    </lineage>
</organism>
<dbReference type="Proteomes" id="UP000092403">
    <property type="component" value="Unassembled WGS sequence"/>
</dbReference>
<accession>A0A150ISV1</accession>
<dbReference type="EMBL" id="LNJC01000012">
    <property type="protein sequence ID" value="KYC50515.1"/>
    <property type="molecule type" value="Genomic_DNA"/>
</dbReference>
<proteinExistence type="predicted"/>
<evidence type="ECO:0000313" key="6">
    <source>
        <dbReference type="Proteomes" id="UP000091929"/>
    </source>
</evidence>
<dbReference type="InterPro" id="IPR032830">
    <property type="entry name" value="XPB/Ssl2_N"/>
</dbReference>
<accession>A0A150IKU4</accession>
<sequence length="682" mass="79871">MDTWEKVKELSSKQIENTLKVWGVDITTPREKVIDSLKMAMENDNNLESVFNSLSLKEKEFLGILLMAGGVKKQQDAQNIFIEKYSFWTFEEVIKTLETNLLVLEGMDGVIKTYIVNPTLKDRLINTFKKIPEEITLDNLQVRKDKNLLISDLIIFLSFVAKEELKLTAKKEISKKDQERLIEKLHIKNESRFQFIESLALDFGLIKISGDQYILTDKINEILPITDEDLIRLFFKYIFFGLESIEGFKRKEIFISRVNELNIRITLDAIKKIEVGKNIYIKSFIKKLQNMLFDEKDENRWIYFDDKFFEKVISDYLLWLGIVDGGFKDGKMVSFSLTEFGKELLTSERKVSKEPTIYLDKSKKMEQKKILFMTPNFEISVLSEEIDKIALFDLNRFADIEKADIVSLYTITSETIMKGIESGFSLDRIISFLKKYSSNDIPQNVIYQLRDWASKYGKVRAFKGIFIVVNDMPLFLEINKRLQNYIEQSIEPNIIMIKEENIPKVREILEKNGIFIQIHIEGYDEKKESFLEKSSENIDLKSEIKSIKEGYLTGLKKEDTEYFFREEGYERSMDIRPNITRDLIEASKRKKSVLLSYFDLDDKVSRTSRINPLGVVVAEKRYLVGYDTAEKCIKALRIDVISDISIENNEFIRPDNFTVKNWWKKYGRDYSDTKKKDIAISK</sequence>
<evidence type="ECO:0000313" key="4">
    <source>
        <dbReference type="EMBL" id="KYC47744.1"/>
    </source>
</evidence>
<evidence type="ECO:0000259" key="1">
    <source>
        <dbReference type="Pfam" id="PF13280"/>
    </source>
</evidence>
<dbReference type="Pfam" id="PF13625">
    <property type="entry name" value="Helicase_C_3"/>
    <property type="match status" value="1"/>
</dbReference>
<protein>
    <recommendedName>
        <fullName evidence="8">Helicase XPB/Ssl2 N-terminal domain-containing protein</fullName>
    </recommendedName>
</protein>
<evidence type="ECO:0000259" key="2">
    <source>
        <dbReference type="Pfam" id="PF13625"/>
    </source>
</evidence>
<evidence type="ECO:0000313" key="5">
    <source>
        <dbReference type="EMBL" id="KYC50515.1"/>
    </source>
</evidence>